<gene>
    <name evidence="3" type="ORF">B4U80_11675</name>
</gene>
<keyword evidence="4" id="KW-1185">Reference proteome</keyword>
<dbReference type="Proteomes" id="UP000288716">
    <property type="component" value="Unassembled WGS sequence"/>
</dbReference>
<keyword evidence="1" id="KW-1015">Disulfide bond</keyword>
<dbReference type="OrthoDB" id="7357196at2759"/>
<evidence type="ECO:0000313" key="3">
    <source>
        <dbReference type="EMBL" id="RWS22212.1"/>
    </source>
</evidence>
<dbReference type="InterPro" id="IPR016187">
    <property type="entry name" value="CTDL_fold"/>
</dbReference>
<dbReference type="PROSITE" id="PS00615">
    <property type="entry name" value="C_TYPE_LECTIN_1"/>
    <property type="match status" value="1"/>
</dbReference>
<dbReference type="VEuPathDB" id="VectorBase:LDEU009828"/>
<dbReference type="EMBL" id="NCKV01009461">
    <property type="protein sequence ID" value="RWS22212.1"/>
    <property type="molecule type" value="Genomic_DNA"/>
</dbReference>
<dbReference type="InterPro" id="IPR018378">
    <property type="entry name" value="C-type_lectin_CS"/>
</dbReference>
<dbReference type="Gene3D" id="3.10.100.10">
    <property type="entry name" value="Mannose-Binding Protein A, subunit A"/>
    <property type="match status" value="1"/>
</dbReference>
<organism evidence="3 4">
    <name type="scientific">Leptotrombidium deliense</name>
    <dbReference type="NCBI Taxonomy" id="299467"/>
    <lineage>
        <taxon>Eukaryota</taxon>
        <taxon>Metazoa</taxon>
        <taxon>Ecdysozoa</taxon>
        <taxon>Arthropoda</taxon>
        <taxon>Chelicerata</taxon>
        <taxon>Arachnida</taxon>
        <taxon>Acari</taxon>
        <taxon>Acariformes</taxon>
        <taxon>Trombidiformes</taxon>
        <taxon>Prostigmata</taxon>
        <taxon>Anystina</taxon>
        <taxon>Parasitengona</taxon>
        <taxon>Trombiculoidea</taxon>
        <taxon>Trombiculidae</taxon>
        <taxon>Leptotrombidium</taxon>
    </lineage>
</organism>
<dbReference type="InterPro" id="IPR001304">
    <property type="entry name" value="C-type_lectin-like"/>
</dbReference>
<dbReference type="Pfam" id="PF00059">
    <property type="entry name" value="Lectin_C"/>
    <property type="match status" value="1"/>
</dbReference>
<evidence type="ECO:0000256" key="1">
    <source>
        <dbReference type="ARBA" id="ARBA00023157"/>
    </source>
</evidence>
<reference evidence="3 4" key="1">
    <citation type="journal article" date="2018" name="Gigascience">
        <title>Genomes of trombidid mites reveal novel predicted allergens and laterally-transferred genes associated with secondary metabolism.</title>
        <authorList>
            <person name="Dong X."/>
            <person name="Chaisiri K."/>
            <person name="Xia D."/>
            <person name="Armstrong S.D."/>
            <person name="Fang Y."/>
            <person name="Donnelly M.J."/>
            <person name="Kadowaki T."/>
            <person name="McGarry J.W."/>
            <person name="Darby A.C."/>
            <person name="Makepeace B.L."/>
        </authorList>
    </citation>
    <scope>NUCLEOTIDE SEQUENCE [LARGE SCALE GENOMIC DNA]</scope>
    <source>
        <strain evidence="3">UoL-UT</strain>
    </source>
</reference>
<sequence>MDGCIISEGVYRNYFEMKNFCESINAQLVIIHSEEENDRLGSTFPAESTFLGVQLQGDRLMWNDGSTSSYTHWLEGEPNNKNAPEDCVAYWNGGKYYQHWLDYPCTSRFYTVCKLKDCDAYLEKEMAKQKSDIDQYIDRKQNDILNSIGNEQASMKTTFKSYVDKVKAELDNISNSLKLSQRRAEDKYKEIAKKFDQYERYVDNKVNEEGNKLKNQMIMQHLSTLGQIMFVSAKNNMEPQTTYKQLESAINVNKHHLQELTKETKNSFSTQLLQLESRIIKTFNEAFEKMNTTLFRHTQQNLDNTKSKTIK</sequence>
<name>A0A443S3U9_9ACAR</name>
<dbReference type="PROSITE" id="PS50041">
    <property type="entry name" value="C_TYPE_LECTIN_2"/>
    <property type="match status" value="1"/>
</dbReference>
<evidence type="ECO:0000259" key="2">
    <source>
        <dbReference type="PROSITE" id="PS50041"/>
    </source>
</evidence>
<dbReference type="SMART" id="SM00034">
    <property type="entry name" value="CLECT"/>
    <property type="match status" value="1"/>
</dbReference>
<dbReference type="STRING" id="299467.A0A443S3U9"/>
<dbReference type="InterPro" id="IPR050111">
    <property type="entry name" value="C-type_lectin/snaclec_domain"/>
</dbReference>
<dbReference type="InterPro" id="IPR016186">
    <property type="entry name" value="C-type_lectin-like/link_sf"/>
</dbReference>
<proteinExistence type="predicted"/>
<dbReference type="PANTHER" id="PTHR22803">
    <property type="entry name" value="MANNOSE, PHOSPHOLIPASE, LECTIN RECEPTOR RELATED"/>
    <property type="match status" value="1"/>
</dbReference>
<protein>
    <submittedName>
        <fullName evidence="3">Low affinity immunoglobulin epsilon Fc receptor-like protein</fullName>
    </submittedName>
</protein>
<accession>A0A443S3U9</accession>
<dbReference type="AlphaFoldDB" id="A0A443S3U9"/>
<dbReference type="SUPFAM" id="SSF56436">
    <property type="entry name" value="C-type lectin-like"/>
    <property type="match status" value="1"/>
</dbReference>
<comment type="caution">
    <text evidence="3">The sequence shown here is derived from an EMBL/GenBank/DDBJ whole genome shotgun (WGS) entry which is preliminary data.</text>
</comment>
<feature type="domain" description="C-type lectin" evidence="2">
    <location>
        <begin position="1"/>
        <end position="114"/>
    </location>
</feature>
<keyword evidence="3" id="KW-0675">Receptor</keyword>
<evidence type="ECO:0000313" key="4">
    <source>
        <dbReference type="Proteomes" id="UP000288716"/>
    </source>
</evidence>